<dbReference type="InterPro" id="IPR036005">
    <property type="entry name" value="Creatinase/aminopeptidase-like"/>
</dbReference>
<name>A0ABZ0IL76_9BACT</name>
<dbReference type="Pfam" id="PF00557">
    <property type="entry name" value="Peptidase_M24"/>
    <property type="match status" value="1"/>
</dbReference>
<keyword evidence="3" id="KW-1185">Reference proteome</keyword>
<evidence type="ECO:0000313" key="3">
    <source>
        <dbReference type="Proteomes" id="UP001302349"/>
    </source>
</evidence>
<sequence length="452" mass="52104">MQKILTFIFSIIVAGQVLAQDMSVPKILTQREQAEVIDRWLEERIKYLLPDLMRREGLDMWLIIAREYNEDPVIRTMLPATWLAARRRTILVVYDPGQGKELETYAIARYNVGTMFKMAWNPTIQPDQFKALSRLIQEKNPKKIGINKSEHFAQTDGITSNEYDQLMNVLPKNFQQKVVSAEKLAIGWLETRTESEMIVYQQIVRIAHQIIQEAFSDKVIQPGITSTDDVVWWMRERIKELKLDTWFHPSVSIQRQDPESFDHLRSFSERPGEQVILPGDLIHTDFGITYLRLNTDTQQHAYILKPGETEPPKFLQDAFAEGNKVQDALTSNFIVGKSGNEILKAALDQSKAAGLKPSIYTHPIGYYGHASGPTIGMWDQQDGVPFNGDYPLYHNTAYSIELNASVFIKEWNKEIRIMLEEDGYFDKTGFRYIDGRQKELMVIPRPMFPNGK</sequence>
<protein>
    <submittedName>
        <fullName evidence="2">M24 family metallopeptidase</fullName>
    </submittedName>
</protein>
<proteinExistence type="predicted"/>
<dbReference type="Gene3D" id="3.90.230.10">
    <property type="entry name" value="Creatinase/methionine aminopeptidase superfamily"/>
    <property type="match status" value="1"/>
</dbReference>
<evidence type="ECO:0000313" key="2">
    <source>
        <dbReference type="EMBL" id="WOK05244.1"/>
    </source>
</evidence>
<accession>A0ABZ0IL76</accession>
<dbReference type="InterPro" id="IPR000994">
    <property type="entry name" value="Pept_M24"/>
</dbReference>
<gene>
    <name evidence="2" type="ORF">RT717_19370</name>
</gene>
<organism evidence="2 3">
    <name type="scientific">Imperialibacter roseus</name>
    <dbReference type="NCBI Taxonomy" id="1324217"/>
    <lineage>
        <taxon>Bacteria</taxon>
        <taxon>Pseudomonadati</taxon>
        <taxon>Bacteroidota</taxon>
        <taxon>Cytophagia</taxon>
        <taxon>Cytophagales</taxon>
        <taxon>Flammeovirgaceae</taxon>
        <taxon>Imperialibacter</taxon>
    </lineage>
</organism>
<dbReference type="EMBL" id="CP136051">
    <property type="protein sequence ID" value="WOK05244.1"/>
    <property type="molecule type" value="Genomic_DNA"/>
</dbReference>
<dbReference type="RefSeq" id="WP_317488006.1">
    <property type="nucleotide sequence ID" value="NZ_CP136051.1"/>
</dbReference>
<dbReference type="SUPFAM" id="SSF55920">
    <property type="entry name" value="Creatinase/aminopeptidase"/>
    <property type="match status" value="1"/>
</dbReference>
<dbReference type="Proteomes" id="UP001302349">
    <property type="component" value="Chromosome"/>
</dbReference>
<reference evidence="2 3" key="1">
    <citation type="journal article" date="2023" name="Microbiol. Resour. Announc.">
        <title>Complete Genome Sequence of Imperialibacter roseus strain P4T.</title>
        <authorList>
            <person name="Tizabi D.R."/>
            <person name="Bachvaroff T."/>
            <person name="Hill R.T."/>
        </authorList>
    </citation>
    <scope>NUCLEOTIDE SEQUENCE [LARGE SCALE GENOMIC DNA]</scope>
    <source>
        <strain evidence="2 3">P4T</strain>
    </source>
</reference>
<evidence type="ECO:0000259" key="1">
    <source>
        <dbReference type="Pfam" id="PF00557"/>
    </source>
</evidence>
<feature type="domain" description="Peptidase M24" evidence="1">
    <location>
        <begin position="202"/>
        <end position="416"/>
    </location>
</feature>